<evidence type="ECO:0000259" key="1">
    <source>
        <dbReference type="Pfam" id="PF09989"/>
    </source>
</evidence>
<dbReference type="Pfam" id="PF09989">
    <property type="entry name" value="DUF2229"/>
    <property type="match status" value="1"/>
</dbReference>
<dbReference type="RefSeq" id="WP_127351729.1">
    <property type="nucleotide sequence ID" value="NZ_CP034791.1"/>
</dbReference>
<keyword evidence="3" id="KW-1185">Reference proteome</keyword>
<reference evidence="2 3" key="1">
    <citation type="submission" date="2018-12" db="EMBL/GenBank/DDBJ databases">
        <title>Genome sequence from the cellulolytic species, Caldicellulosiruptor changbaiensis.</title>
        <authorList>
            <person name="Blumer-Schuette S.E."/>
            <person name="Mendoza C."/>
        </authorList>
    </citation>
    <scope>NUCLEOTIDE SEQUENCE [LARGE SCALE GENOMIC DNA]</scope>
    <source>
        <strain evidence="2 3">CBS-Z</strain>
    </source>
</reference>
<evidence type="ECO:0000313" key="3">
    <source>
        <dbReference type="Proteomes" id="UP000282930"/>
    </source>
</evidence>
<accession>A0A3T0D5N7</accession>
<evidence type="ECO:0000313" key="2">
    <source>
        <dbReference type="EMBL" id="AZT90242.1"/>
    </source>
</evidence>
<gene>
    <name evidence="2" type="ORF">ELD05_06080</name>
</gene>
<dbReference type="PANTHER" id="PTHR32329:SF2">
    <property type="entry name" value="BIFUNCTIONAL PROTEIN [INCLUDES 2-HYDROXYACYL-COA DEHYDRATASE (N-TER) AND ITS ACTIVATOR DOMAIN (C_TERM)"/>
    <property type="match status" value="1"/>
</dbReference>
<dbReference type="Gene3D" id="3.40.50.11900">
    <property type="match status" value="1"/>
</dbReference>
<dbReference type="KEGG" id="ccha:ELD05_06080"/>
<dbReference type="InterPro" id="IPR010327">
    <property type="entry name" value="FldB/FldC_alpha/beta"/>
</dbReference>
<dbReference type="PANTHER" id="PTHR32329">
    <property type="entry name" value="BIFUNCTIONAL PROTEIN [INCLUDES 2-HYDROXYACYL-COA DEHYDRATASE (N-TER) AND ITS ACTIVATOR DOMAIN (C_TERM)-RELATED"/>
    <property type="match status" value="1"/>
</dbReference>
<sequence>MKIGIPNSFCYMGMEKFLANFLSKISDESEVIFSGPTTNEMVEFGVQNSIEEICMPAKAFIGHVEYLAKYQKVDAILLPRLTSLRYRTYSCPKIIGIPDLVKTHYANMRIISPELNLRNGMSYVNDFLVELGKHFTNDKRRLKKIVEGFTNSELLEYFPPIVKDKKNILVLGHSYVIFDNNLNKGILQIIKDSGYNPIYPLYHHISDKDITLELPKPFFWSTAQNIYEYFYWAQKNLKLDGVVYLMTFGCGIDSILEEVIRRSCKILNLPYLCITLDEHSANVGIQTRIEAFIDMIGWRRENEDYISTHG</sequence>
<dbReference type="InterPro" id="IPR051805">
    <property type="entry name" value="Dehydratase_Activator_Redct"/>
</dbReference>
<dbReference type="Pfam" id="PF06050">
    <property type="entry name" value="HGD-D"/>
    <property type="match status" value="1"/>
</dbReference>
<protein>
    <recommendedName>
        <fullName evidence="1">DUF2229 domain-containing protein</fullName>
    </recommendedName>
</protein>
<dbReference type="InterPro" id="IPR018709">
    <property type="entry name" value="CoA_activase_DUF2229"/>
</dbReference>
<dbReference type="AlphaFoldDB" id="A0A3T0D5N7"/>
<dbReference type="EMBL" id="CP034791">
    <property type="protein sequence ID" value="AZT90242.1"/>
    <property type="molecule type" value="Genomic_DNA"/>
</dbReference>
<dbReference type="Proteomes" id="UP000282930">
    <property type="component" value="Chromosome"/>
</dbReference>
<name>A0A3T0D5N7_9FIRM</name>
<organism evidence="2 3">
    <name type="scientific">Caldicellulosiruptor changbaiensis</name>
    <dbReference type="NCBI Taxonomy" id="1222016"/>
    <lineage>
        <taxon>Bacteria</taxon>
        <taxon>Bacillati</taxon>
        <taxon>Bacillota</taxon>
        <taxon>Bacillota incertae sedis</taxon>
        <taxon>Caldicellulosiruptorales</taxon>
        <taxon>Caldicellulosiruptoraceae</taxon>
        <taxon>Caldicellulosiruptor</taxon>
    </lineage>
</organism>
<feature type="domain" description="DUF2229" evidence="1">
    <location>
        <begin position="2"/>
        <end position="198"/>
    </location>
</feature>
<proteinExistence type="predicted"/>